<dbReference type="KEGG" id="aad:TC41_1973"/>
<feature type="compositionally biased region" description="Polar residues" evidence="2">
    <location>
        <begin position="45"/>
        <end position="59"/>
    </location>
</feature>
<dbReference type="EMBL" id="CP002902">
    <property type="protein sequence ID" value="AEJ43887.1"/>
    <property type="molecule type" value="Genomic_DNA"/>
</dbReference>
<protein>
    <submittedName>
        <fullName evidence="5">Cell envelope-related transcriptional attenuator</fullName>
    </submittedName>
</protein>
<sequence length="349" mass="39072">MGGIALKRHGRRLGWVAVAVAAFGAWHAWPRLERPHAHDHPSRSAEPSSAGWTAADTGTTRLGGRETILVLGSDKRPEDPRGNADVLLVASLDDSHRRIELLSIPRDTQVAFPDGRYHKINEALASGGPEETCMLVERLIGLPIDHYAVIRFDALVRMVDRIGGLDIDVPRNMDYRTGDKVYGVIHLRKGRHHLSGEQALQFVRYRHDALGDIGRTERQQAFLMALKDQLFRPQTLPRLPEVALDAWKMIDTDMSLGDMTRLAARAPQYRTYRAVHTTLPGSFHDPDPSIPGDLSYWVVNPAEARYVAKRFFADGEVPSRIIQDPRETRTWLPPEARAAQTATERARSG</sequence>
<proteinExistence type="inferred from homology"/>
<feature type="transmembrane region" description="Helical" evidence="3">
    <location>
        <begin position="12"/>
        <end position="29"/>
    </location>
</feature>
<dbReference type="STRING" id="1048834.TC41_1973"/>
<dbReference type="InterPro" id="IPR004474">
    <property type="entry name" value="LytR_CpsA_psr"/>
</dbReference>
<feature type="domain" description="Cell envelope-related transcriptional attenuator" evidence="4">
    <location>
        <begin position="83"/>
        <end position="230"/>
    </location>
</feature>
<name>F8IE45_ALIAT</name>
<keyword evidence="3" id="KW-1133">Transmembrane helix</keyword>
<dbReference type="Proteomes" id="UP000000292">
    <property type="component" value="Chromosome"/>
</dbReference>
<reference evidence="5 6" key="1">
    <citation type="journal article" date="2011" name="J. Bacteriol.">
        <title>Complete Genome Sequence of Alicyclobacillus acidocaldarius Strain Tc-4-1.</title>
        <authorList>
            <person name="Chen Y."/>
            <person name="He Y."/>
            <person name="Zhang B."/>
            <person name="Yang J."/>
            <person name="Li W."/>
            <person name="Dong Z."/>
            <person name="Hu S."/>
        </authorList>
    </citation>
    <scope>NUCLEOTIDE SEQUENCE [LARGE SCALE GENOMIC DNA]</scope>
    <source>
        <strain evidence="5 6">Tc-4-1</strain>
    </source>
</reference>
<reference evidence="6" key="2">
    <citation type="submission" date="2011-06" db="EMBL/GenBank/DDBJ databases">
        <title>The complete genome sequence of Alicyclobacillus acidocaldarius sp. Tc-4-1.</title>
        <authorList>
            <person name="Chen Y."/>
            <person name="He Y."/>
            <person name="Dong Z."/>
            <person name="Hu S."/>
        </authorList>
    </citation>
    <scope>NUCLEOTIDE SEQUENCE [LARGE SCALE GENOMIC DNA]</scope>
    <source>
        <strain evidence="6">Tc-4-1</strain>
    </source>
</reference>
<evidence type="ECO:0000256" key="3">
    <source>
        <dbReference type="SAM" id="Phobius"/>
    </source>
</evidence>
<dbReference type="InterPro" id="IPR050922">
    <property type="entry name" value="LytR/CpsA/Psr_CW_biosynth"/>
</dbReference>
<keyword evidence="3" id="KW-0472">Membrane</keyword>
<dbReference type="HOGENOM" id="CLU_805711_0_0_9"/>
<comment type="similarity">
    <text evidence="1">Belongs to the LytR/CpsA/Psr (LCP) family.</text>
</comment>
<dbReference type="Gene3D" id="3.40.630.190">
    <property type="entry name" value="LCP protein"/>
    <property type="match status" value="1"/>
</dbReference>
<dbReference type="PANTHER" id="PTHR33392">
    <property type="entry name" value="POLYISOPRENYL-TEICHOIC ACID--PEPTIDOGLYCAN TEICHOIC ACID TRANSFERASE TAGU"/>
    <property type="match status" value="1"/>
</dbReference>
<dbReference type="PANTHER" id="PTHR33392:SF6">
    <property type="entry name" value="POLYISOPRENYL-TEICHOIC ACID--PEPTIDOGLYCAN TEICHOIC ACID TRANSFERASE TAGU"/>
    <property type="match status" value="1"/>
</dbReference>
<evidence type="ECO:0000256" key="2">
    <source>
        <dbReference type="SAM" id="MobiDB-lite"/>
    </source>
</evidence>
<evidence type="ECO:0000259" key="4">
    <source>
        <dbReference type="Pfam" id="PF03816"/>
    </source>
</evidence>
<gene>
    <name evidence="5" type="ordered locus">TC41_1973</name>
</gene>
<dbReference type="PATRIC" id="fig|1048834.4.peg.1862"/>
<evidence type="ECO:0000313" key="6">
    <source>
        <dbReference type="Proteomes" id="UP000000292"/>
    </source>
</evidence>
<evidence type="ECO:0000256" key="1">
    <source>
        <dbReference type="ARBA" id="ARBA00006068"/>
    </source>
</evidence>
<organism evidence="5 6">
    <name type="scientific">Alicyclobacillus acidocaldarius (strain Tc-4-1)</name>
    <name type="common">Bacillus acidocaldarius</name>
    <dbReference type="NCBI Taxonomy" id="1048834"/>
    <lineage>
        <taxon>Bacteria</taxon>
        <taxon>Bacillati</taxon>
        <taxon>Bacillota</taxon>
        <taxon>Bacilli</taxon>
        <taxon>Bacillales</taxon>
        <taxon>Alicyclobacillaceae</taxon>
        <taxon>Alicyclobacillus</taxon>
    </lineage>
</organism>
<accession>F8IE45</accession>
<dbReference type="eggNOG" id="COG1316">
    <property type="taxonomic scope" value="Bacteria"/>
</dbReference>
<dbReference type="NCBIfam" id="TIGR00350">
    <property type="entry name" value="lytR_cpsA_psr"/>
    <property type="match status" value="1"/>
</dbReference>
<dbReference type="Pfam" id="PF03816">
    <property type="entry name" value="LytR_cpsA_psr"/>
    <property type="match status" value="1"/>
</dbReference>
<evidence type="ECO:0000313" key="5">
    <source>
        <dbReference type="EMBL" id="AEJ43887.1"/>
    </source>
</evidence>
<feature type="region of interest" description="Disordered" evidence="2">
    <location>
        <begin position="35"/>
        <end position="59"/>
    </location>
</feature>
<dbReference type="AlphaFoldDB" id="F8IE45"/>
<keyword evidence="3" id="KW-0812">Transmembrane</keyword>